<comment type="similarity">
    <text evidence="2">Belongs to the GtrA family.</text>
</comment>
<dbReference type="PANTHER" id="PTHR38459:SF1">
    <property type="entry name" value="PROPHAGE BACTOPRENOL-LINKED GLUCOSE TRANSLOCASE HOMOLOG"/>
    <property type="match status" value="1"/>
</dbReference>
<accession>A0A7H2BII4</accession>
<dbReference type="KEGG" id="rama:IDM48_08860"/>
<name>A0A7H2BII4_9MICC</name>
<evidence type="ECO:0000256" key="4">
    <source>
        <dbReference type="ARBA" id="ARBA00022989"/>
    </source>
</evidence>
<keyword evidence="4 6" id="KW-1133">Transmembrane helix</keyword>
<evidence type="ECO:0000259" key="7">
    <source>
        <dbReference type="Pfam" id="PF04138"/>
    </source>
</evidence>
<dbReference type="GO" id="GO:0000271">
    <property type="term" value="P:polysaccharide biosynthetic process"/>
    <property type="evidence" value="ECO:0007669"/>
    <property type="project" value="InterPro"/>
</dbReference>
<reference evidence="8 9" key="1">
    <citation type="submission" date="2020-09" db="EMBL/GenBank/DDBJ databases">
        <title>Investigation of environmental microbe.</title>
        <authorList>
            <person name="Ou Y."/>
            <person name="Kang Q."/>
        </authorList>
    </citation>
    <scope>NUCLEOTIDE SEQUENCE [LARGE SCALE GENOMIC DNA]</scope>
    <source>
        <strain evidence="8 9">KJZ-9</strain>
    </source>
</reference>
<evidence type="ECO:0000313" key="8">
    <source>
        <dbReference type="EMBL" id="QNV39480.1"/>
    </source>
</evidence>
<evidence type="ECO:0000256" key="2">
    <source>
        <dbReference type="ARBA" id="ARBA00009399"/>
    </source>
</evidence>
<dbReference type="InterPro" id="IPR007267">
    <property type="entry name" value="GtrA_DPMS_TM"/>
</dbReference>
<dbReference type="AlphaFoldDB" id="A0A7H2BII4"/>
<evidence type="ECO:0000256" key="3">
    <source>
        <dbReference type="ARBA" id="ARBA00022692"/>
    </source>
</evidence>
<evidence type="ECO:0000256" key="6">
    <source>
        <dbReference type="SAM" id="Phobius"/>
    </source>
</evidence>
<keyword evidence="3 6" id="KW-0812">Transmembrane</keyword>
<proteinExistence type="inferred from homology"/>
<dbReference type="RefSeq" id="WP_145175531.1">
    <property type="nucleotide sequence ID" value="NZ_CP061538.1"/>
</dbReference>
<feature type="transmembrane region" description="Helical" evidence="6">
    <location>
        <begin position="20"/>
        <end position="40"/>
    </location>
</feature>
<evidence type="ECO:0000313" key="9">
    <source>
        <dbReference type="Proteomes" id="UP000516421"/>
    </source>
</evidence>
<comment type="subcellular location">
    <subcellularLocation>
        <location evidence="1">Membrane</location>
        <topology evidence="1">Multi-pass membrane protein</topology>
    </subcellularLocation>
</comment>
<dbReference type="Proteomes" id="UP000516421">
    <property type="component" value="Chromosome"/>
</dbReference>
<dbReference type="PANTHER" id="PTHR38459">
    <property type="entry name" value="PROPHAGE BACTOPRENOL-LINKED GLUCOSE TRANSLOCASE HOMOLOG"/>
    <property type="match status" value="1"/>
</dbReference>
<evidence type="ECO:0000256" key="5">
    <source>
        <dbReference type="ARBA" id="ARBA00023136"/>
    </source>
</evidence>
<dbReference type="Pfam" id="PF04138">
    <property type="entry name" value="GtrA_DPMS_TM"/>
    <property type="match status" value="1"/>
</dbReference>
<dbReference type="GO" id="GO:0005886">
    <property type="term" value="C:plasma membrane"/>
    <property type="evidence" value="ECO:0007669"/>
    <property type="project" value="TreeGrafter"/>
</dbReference>
<dbReference type="InterPro" id="IPR051401">
    <property type="entry name" value="GtrA_CellWall_Glycosyl"/>
</dbReference>
<sequence length="183" mass="20661">MSNLRERFTYVWHLFIKEVLKFATVGGLAFIVNATVTWTLMHSVMADSHGKAKVIAGIIATIFSWVMNRLWTFREKRTENKWREAAEFAIVNAIGIGVELACVLVSYYALGLTSATASFISGTIIGTVLGTIVRYFMYRFWVFGKDKGKEESTREESIARFLDEATDAMTGKLPVITPDMKKR</sequence>
<evidence type="ECO:0000256" key="1">
    <source>
        <dbReference type="ARBA" id="ARBA00004141"/>
    </source>
</evidence>
<feature type="transmembrane region" description="Helical" evidence="6">
    <location>
        <begin position="116"/>
        <end position="137"/>
    </location>
</feature>
<keyword evidence="9" id="KW-1185">Reference proteome</keyword>
<gene>
    <name evidence="8" type="ORF">IDM48_08860</name>
</gene>
<feature type="transmembrane region" description="Helical" evidence="6">
    <location>
        <begin position="52"/>
        <end position="68"/>
    </location>
</feature>
<organism evidence="8 9">
    <name type="scientific">Rothia amarae</name>
    <dbReference type="NCBI Taxonomy" id="169480"/>
    <lineage>
        <taxon>Bacteria</taxon>
        <taxon>Bacillati</taxon>
        <taxon>Actinomycetota</taxon>
        <taxon>Actinomycetes</taxon>
        <taxon>Micrococcales</taxon>
        <taxon>Micrococcaceae</taxon>
        <taxon>Rothia</taxon>
    </lineage>
</organism>
<keyword evidence="5 6" id="KW-0472">Membrane</keyword>
<feature type="transmembrane region" description="Helical" evidence="6">
    <location>
        <begin position="89"/>
        <end position="110"/>
    </location>
</feature>
<feature type="domain" description="GtrA/DPMS transmembrane" evidence="7">
    <location>
        <begin position="21"/>
        <end position="143"/>
    </location>
</feature>
<protein>
    <submittedName>
        <fullName evidence="8">GtrA family protein</fullName>
    </submittedName>
</protein>
<dbReference type="EMBL" id="CP061538">
    <property type="protein sequence ID" value="QNV39480.1"/>
    <property type="molecule type" value="Genomic_DNA"/>
</dbReference>